<evidence type="ECO:0000256" key="3">
    <source>
        <dbReference type="ARBA" id="ARBA00022490"/>
    </source>
</evidence>
<name>A0ABP5TLN9_9PSEU</name>
<sequence>MSGRELALPPAAANYLCTRYDLQLHPLLRVGWLPVDATEQDKAEAAELGRQQLGQQGLLDADGLHPFVEDAIRLLARPPLAVGLAVNRREGENFNAVLAEYGRSTVQAYQADGDTPDDLRDIVIKLQESGGPAGNAVGLLGRISTAEGSSVSVPYDKLQQVTEWMSRGDDKNLSAALSHLGIRGAAARTLVTAFTAKRDLEGLFTVRTFDDKVRRTRALPFGTQFFNTEAGCFFAQRKPGRDGQEWYILAPADTRKLTGVVNEMVKLLTSPTARI</sequence>
<proteinExistence type="inferred from homology"/>
<protein>
    <recommendedName>
        <fullName evidence="7">ESX secretion-associated protein EspG</fullName>
    </recommendedName>
</protein>
<evidence type="ECO:0000313" key="5">
    <source>
        <dbReference type="EMBL" id="GAA2356172.1"/>
    </source>
</evidence>
<dbReference type="InterPro" id="IPR025734">
    <property type="entry name" value="EspG"/>
</dbReference>
<keyword evidence="4" id="KW-0143">Chaperone</keyword>
<comment type="caution">
    <text evidence="5">The sequence shown here is derived from an EMBL/GenBank/DDBJ whole genome shotgun (WGS) entry which is preliminary data.</text>
</comment>
<reference evidence="6" key="1">
    <citation type="journal article" date="2019" name="Int. J. Syst. Evol. Microbiol.">
        <title>The Global Catalogue of Microorganisms (GCM) 10K type strain sequencing project: providing services to taxonomists for standard genome sequencing and annotation.</title>
        <authorList>
            <consortium name="The Broad Institute Genomics Platform"/>
            <consortium name="The Broad Institute Genome Sequencing Center for Infectious Disease"/>
            <person name="Wu L."/>
            <person name="Ma J."/>
        </authorList>
    </citation>
    <scope>NUCLEOTIDE SEQUENCE [LARGE SCALE GENOMIC DNA]</scope>
    <source>
        <strain evidence="6">JCM 16221</strain>
    </source>
</reference>
<evidence type="ECO:0000256" key="4">
    <source>
        <dbReference type="ARBA" id="ARBA00023186"/>
    </source>
</evidence>
<dbReference type="EMBL" id="BAAARA010000015">
    <property type="protein sequence ID" value="GAA2356172.1"/>
    <property type="molecule type" value="Genomic_DNA"/>
</dbReference>
<accession>A0ABP5TLN9</accession>
<evidence type="ECO:0000313" key="6">
    <source>
        <dbReference type="Proteomes" id="UP001501218"/>
    </source>
</evidence>
<organism evidence="5 6">
    <name type="scientific">Saccharopolyspora halophila</name>
    <dbReference type="NCBI Taxonomy" id="405551"/>
    <lineage>
        <taxon>Bacteria</taxon>
        <taxon>Bacillati</taxon>
        <taxon>Actinomycetota</taxon>
        <taxon>Actinomycetes</taxon>
        <taxon>Pseudonocardiales</taxon>
        <taxon>Pseudonocardiaceae</taxon>
        <taxon>Saccharopolyspora</taxon>
    </lineage>
</organism>
<evidence type="ECO:0000256" key="1">
    <source>
        <dbReference type="ARBA" id="ARBA00004496"/>
    </source>
</evidence>
<evidence type="ECO:0008006" key="7">
    <source>
        <dbReference type="Google" id="ProtNLM"/>
    </source>
</evidence>
<evidence type="ECO:0000256" key="2">
    <source>
        <dbReference type="ARBA" id="ARBA00006411"/>
    </source>
</evidence>
<keyword evidence="6" id="KW-1185">Reference proteome</keyword>
<gene>
    <name evidence="5" type="ORF">GCM10009854_37840</name>
</gene>
<dbReference type="Pfam" id="PF14011">
    <property type="entry name" value="ESX-1_EspG"/>
    <property type="match status" value="1"/>
</dbReference>
<comment type="similarity">
    <text evidence="2">Belongs to the EspG family.</text>
</comment>
<dbReference type="RefSeq" id="WP_344134386.1">
    <property type="nucleotide sequence ID" value="NZ_BAAARA010000015.1"/>
</dbReference>
<comment type="subcellular location">
    <subcellularLocation>
        <location evidence="1">Cytoplasm</location>
    </subcellularLocation>
</comment>
<dbReference type="Proteomes" id="UP001501218">
    <property type="component" value="Unassembled WGS sequence"/>
</dbReference>
<keyword evidence="3" id="KW-0963">Cytoplasm</keyword>